<dbReference type="SUPFAM" id="SSF69047">
    <property type="entry name" value="Hypothetical protein YjbJ"/>
    <property type="match status" value="1"/>
</dbReference>
<evidence type="ECO:0000256" key="1">
    <source>
        <dbReference type="ARBA" id="ARBA00009129"/>
    </source>
</evidence>
<accession>A0A235HIG7</accession>
<protein>
    <submittedName>
        <fullName evidence="4">CsbD family protein</fullName>
    </submittedName>
</protein>
<organism evidence="4 5">
    <name type="scientific">Azospirillum brasilense</name>
    <dbReference type="NCBI Taxonomy" id="192"/>
    <lineage>
        <taxon>Bacteria</taxon>
        <taxon>Pseudomonadati</taxon>
        <taxon>Pseudomonadota</taxon>
        <taxon>Alphaproteobacteria</taxon>
        <taxon>Rhodospirillales</taxon>
        <taxon>Azospirillaceae</taxon>
        <taxon>Azospirillum</taxon>
    </lineage>
</organism>
<feature type="compositionally biased region" description="Basic and acidic residues" evidence="2">
    <location>
        <begin position="11"/>
        <end position="36"/>
    </location>
</feature>
<sequence>MNSDRITGAGKELKGEVKKQAGDLTGNRDLKDEGRADKAEGKLDKVVGKVKDILRGDK</sequence>
<comment type="caution">
    <text evidence="4">The sequence shown here is derived from an EMBL/GenBank/DDBJ whole genome shotgun (WGS) entry which is preliminary data.</text>
</comment>
<comment type="similarity">
    <text evidence="1">Belongs to the UPF0337 (CsbD) family.</text>
</comment>
<dbReference type="Gene3D" id="1.10.1470.10">
    <property type="entry name" value="YjbJ"/>
    <property type="match status" value="1"/>
</dbReference>
<name>A0A235HIG7_AZOBR</name>
<reference evidence="4 5" key="1">
    <citation type="submission" date="2017-07" db="EMBL/GenBank/DDBJ databases">
        <title>Whole genome sequence of Azospirillum brasilense 2A1, a potential biofertilizer strain.</title>
        <authorList>
            <person name="Fontana C.A."/>
            <person name="Toffoli L.M."/>
            <person name="Salazar S.M."/>
            <person name="Puglisi E."/>
            <person name="Pedraza R."/>
            <person name="Bassi D."/>
            <person name="Cocconcelli P.S."/>
        </authorList>
    </citation>
    <scope>NUCLEOTIDE SEQUENCE [LARGE SCALE GENOMIC DNA]</scope>
    <source>
        <strain evidence="4 5">2A1</strain>
    </source>
</reference>
<dbReference type="RefSeq" id="WP_094302228.1">
    <property type="nucleotide sequence ID" value="NZ_NOWT01000003.1"/>
</dbReference>
<evidence type="ECO:0000259" key="3">
    <source>
        <dbReference type="Pfam" id="PF05532"/>
    </source>
</evidence>
<dbReference type="EMBL" id="NOWT01000003">
    <property type="protein sequence ID" value="OYD85472.1"/>
    <property type="molecule type" value="Genomic_DNA"/>
</dbReference>
<evidence type="ECO:0000313" key="5">
    <source>
        <dbReference type="Proteomes" id="UP000215367"/>
    </source>
</evidence>
<evidence type="ECO:0000256" key="2">
    <source>
        <dbReference type="SAM" id="MobiDB-lite"/>
    </source>
</evidence>
<dbReference type="Proteomes" id="UP000215367">
    <property type="component" value="Unassembled WGS sequence"/>
</dbReference>
<gene>
    <name evidence="4" type="ORF">CHT98_05395</name>
</gene>
<dbReference type="AlphaFoldDB" id="A0A235HIG7"/>
<dbReference type="InterPro" id="IPR008462">
    <property type="entry name" value="CsbD"/>
</dbReference>
<evidence type="ECO:0000313" key="4">
    <source>
        <dbReference type="EMBL" id="OYD85472.1"/>
    </source>
</evidence>
<proteinExistence type="inferred from homology"/>
<feature type="domain" description="CsbD-like" evidence="3">
    <location>
        <begin position="4"/>
        <end position="52"/>
    </location>
</feature>
<dbReference type="Pfam" id="PF05532">
    <property type="entry name" value="CsbD"/>
    <property type="match status" value="1"/>
</dbReference>
<feature type="region of interest" description="Disordered" evidence="2">
    <location>
        <begin position="1"/>
        <end position="36"/>
    </location>
</feature>
<dbReference type="InterPro" id="IPR036629">
    <property type="entry name" value="YjbJ_sf"/>
</dbReference>